<comment type="caution">
    <text evidence="1">The sequence shown here is derived from an EMBL/GenBank/DDBJ whole genome shotgun (WGS) entry which is preliminary data.</text>
</comment>
<dbReference type="EMBL" id="AJTX02000004">
    <property type="protein sequence ID" value="KKI99864.1"/>
    <property type="molecule type" value="Genomic_DNA"/>
</dbReference>
<dbReference type="CDD" id="cd16382">
    <property type="entry name" value="XisI-like"/>
    <property type="match status" value="1"/>
</dbReference>
<dbReference type="STRING" id="317619.GCA_000332315_00450"/>
<accession>A0A0M2PUS7</accession>
<dbReference type="Gene3D" id="3.30.310.110">
    <property type="entry name" value="XisI-like"/>
    <property type="match status" value="1"/>
</dbReference>
<dbReference type="OrthoDB" id="467081at2"/>
<gene>
    <name evidence="1" type="ORF">PROH_08515</name>
</gene>
<name>A0A0M2PUS7_PROHO</name>
<sequence length="113" mass="13354">MDKLAQHRQVIQKILLEYRDWAAGADRPGVQESVAFDEERDHYFWFRVGWRGKQREFEVMVYLRIEGGKIWVEEDWTKQGIVNELLEAGVLPEEIVLGFQYPTKRPLTEFAAV</sequence>
<protein>
    <submittedName>
        <fullName evidence="1">DNA element excision controlling factor XisI</fullName>
    </submittedName>
</protein>
<proteinExistence type="predicted"/>
<dbReference type="InterPro" id="IPR035943">
    <property type="entry name" value="XisI-like_sf"/>
</dbReference>
<evidence type="ECO:0000313" key="1">
    <source>
        <dbReference type="EMBL" id="KKI99864.1"/>
    </source>
</evidence>
<organism evidence="1 2">
    <name type="scientific">Prochlorothrix hollandica PCC 9006 = CALU 1027</name>
    <dbReference type="NCBI Taxonomy" id="317619"/>
    <lineage>
        <taxon>Bacteria</taxon>
        <taxon>Bacillati</taxon>
        <taxon>Cyanobacteriota</taxon>
        <taxon>Cyanophyceae</taxon>
        <taxon>Prochlorotrichales</taxon>
        <taxon>Prochlorotrichaceae</taxon>
        <taxon>Prochlorothrix</taxon>
    </lineage>
</organism>
<dbReference type="SUPFAM" id="SSF143847">
    <property type="entry name" value="XisI-like"/>
    <property type="match status" value="1"/>
</dbReference>
<dbReference type="InterPro" id="IPR014968">
    <property type="entry name" value="XisI"/>
</dbReference>
<dbReference type="RefSeq" id="WP_016923627.1">
    <property type="nucleotide sequence ID" value="NZ_KB235933.1"/>
</dbReference>
<keyword evidence="2" id="KW-1185">Reference proteome</keyword>
<evidence type="ECO:0000313" key="2">
    <source>
        <dbReference type="Proteomes" id="UP000034681"/>
    </source>
</evidence>
<dbReference type="Pfam" id="PF08869">
    <property type="entry name" value="XisI"/>
    <property type="match status" value="1"/>
</dbReference>
<reference evidence="1" key="1">
    <citation type="submission" date="2012-04" db="EMBL/GenBank/DDBJ databases">
        <authorList>
            <person name="Borisov I.G."/>
            <person name="Ivanikova N.V."/>
            <person name="Pinevich A.V."/>
        </authorList>
    </citation>
    <scope>NUCLEOTIDE SEQUENCE</scope>
    <source>
        <strain evidence="1">CALU 1027</strain>
    </source>
</reference>
<dbReference type="eggNOG" id="ENOG5031WVG">
    <property type="taxonomic scope" value="Bacteria"/>
</dbReference>
<dbReference type="Proteomes" id="UP000034681">
    <property type="component" value="Unassembled WGS sequence"/>
</dbReference>
<dbReference type="AlphaFoldDB" id="A0A0M2PUS7"/>